<dbReference type="HOGENOM" id="CLU_3053038_0_0_1"/>
<name>U5DCE2_AMBTC</name>
<accession>U5DCE2</accession>
<proteinExistence type="predicted"/>
<dbReference type="Proteomes" id="UP000017836">
    <property type="component" value="Unassembled WGS sequence"/>
</dbReference>
<gene>
    <name evidence="1" type="ORF">AMTR_s00071p00078420</name>
</gene>
<dbReference type="Gramene" id="ERN19905">
    <property type="protein sequence ID" value="ERN19905"/>
    <property type="gene ID" value="AMTR_s00071p00078420"/>
</dbReference>
<evidence type="ECO:0000313" key="2">
    <source>
        <dbReference type="Proteomes" id="UP000017836"/>
    </source>
</evidence>
<reference evidence="2" key="1">
    <citation type="journal article" date="2013" name="Science">
        <title>The Amborella genome and the evolution of flowering plants.</title>
        <authorList>
            <consortium name="Amborella Genome Project"/>
        </authorList>
    </citation>
    <scope>NUCLEOTIDE SEQUENCE [LARGE SCALE GENOMIC DNA]</scope>
</reference>
<keyword evidence="2" id="KW-1185">Reference proteome</keyword>
<evidence type="ECO:0000313" key="1">
    <source>
        <dbReference type="EMBL" id="ERN19905.1"/>
    </source>
</evidence>
<sequence>MSIETGWRTYRRPDAKSGGIELGGVPLFLTLLQYPRIGKRFLSQLRILGVQRLI</sequence>
<dbReference type="EMBL" id="KI392062">
    <property type="protein sequence ID" value="ERN19905.1"/>
    <property type="molecule type" value="Genomic_DNA"/>
</dbReference>
<dbReference type="AlphaFoldDB" id="U5DCE2"/>
<protein>
    <submittedName>
        <fullName evidence="1">Uncharacterized protein</fullName>
    </submittedName>
</protein>
<organism evidence="1 2">
    <name type="scientific">Amborella trichopoda</name>
    <dbReference type="NCBI Taxonomy" id="13333"/>
    <lineage>
        <taxon>Eukaryota</taxon>
        <taxon>Viridiplantae</taxon>
        <taxon>Streptophyta</taxon>
        <taxon>Embryophyta</taxon>
        <taxon>Tracheophyta</taxon>
        <taxon>Spermatophyta</taxon>
        <taxon>Magnoliopsida</taxon>
        <taxon>Amborellales</taxon>
        <taxon>Amborellaceae</taxon>
        <taxon>Amborella</taxon>
    </lineage>
</organism>